<evidence type="ECO:0000313" key="1">
    <source>
        <dbReference type="EMBL" id="RGN37267.1"/>
    </source>
</evidence>
<dbReference type="SUPFAM" id="SSF50475">
    <property type="entry name" value="FMN-binding split barrel"/>
    <property type="match status" value="1"/>
</dbReference>
<name>A0A3E5BI38_9BACE</name>
<dbReference type="Proteomes" id="UP000260983">
    <property type="component" value="Unassembled WGS sequence"/>
</dbReference>
<gene>
    <name evidence="1" type="ORF">DXB65_07110</name>
</gene>
<dbReference type="PANTHER" id="PTHR34071:SF2">
    <property type="entry name" value="FLAVIN-NUCLEOTIDE-BINDING PROTEIN"/>
    <property type="match status" value="1"/>
</dbReference>
<dbReference type="EMBL" id="QSUL01000004">
    <property type="protein sequence ID" value="RGN37267.1"/>
    <property type="molecule type" value="Genomic_DNA"/>
</dbReference>
<reference evidence="1 2" key="1">
    <citation type="submission" date="2018-08" db="EMBL/GenBank/DDBJ databases">
        <title>A genome reference for cultivated species of the human gut microbiota.</title>
        <authorList>
            <person name="Zou Y."/>
            <person name="Xue W."/>
            <person name="Luo G."/>
        </authorList>
    </citation>
    <scope>NUCLEOTIDE SEQUENCE [LARGE SCALE GENOMIC DNA]</scope>
    <source>
        <strain evidence="1 2">OM05-15BH</strain>
    </source>
</reference>
<protein>
    <submittedName>
        <fullName evidence="1">Pyridoxamine 5'-phosphate oxidase family protein</fullName>
    </submittedName>
</protein>
<dbReference type="Pfam" id="PF12900">
    <property type="entry name" value="Pyridox_ox_2"/>
    <property type="match status" value="1"/>
</dbReference>
<accession>A0A3E5BI38</accession>
<comment type="caution">
    <text evidence="1">The sequence shown here is derived from an EMBL/GenBank/DDBJ whole genome shotgun (WGS) entry which is preliminary data.</text>
</comment>
<dbReference type="AlphaFoldDB" id="A0A3E5BI38"/>
<dbReference type="PANTHER" id="PTHR34071">
    <property type="entry name" value="5-NITROIMIDAZOLE ANTIBIOTICS RESISTANCE PROTEIN, NIMA-FAMILY-RELATED PROTEIN-RELATED"/>
    <property type="match status" value="1"/>
</dbReference>
<sequence length="176" mass="20011">MIMKYTNDQIRRQDRLLDISLATNILKNGEYGVLSMQNDNGGGYGIPISYVWDGEMAIYIHCAPEGHKLRCIQNCNQVSFCIVGRTEVIPNKFTTKYESVILHCTAHVGLPAEERMKALELILDKYSPDDKIVGMKYAEKSFHRTEIIRLDILEFSGKCKANDKILQSAQSHTKIK</sequence>
<organism evidence="1 2">
    <name type="scientific">Bacteroides oleiciplenus</name>
    <dbReference type="NCBI Taxonomy" id="626931"/>
    <lineage>
        <taxon>Bacteria</taxon>
        <taxon>Pseudomonadati</taxon>
        <taxon>Bacteroidota</taxon>
        <taxon>Bacteroidia</taxon>
        <taxon>Bacteroidales</taxon>
        <taxon>Bacteroidaceae</taxon>
        <taxon>Bacteroides</taxon>
    </lineage>
</organism>
<dbReference type="InterPro" id="IPR024747">
    <property type="entry name" value="Pyridox_Oxase-rel"/>
</dbReference>
<evidence type="ECO:0000313" key="2">
    <source>
        <dbReference type="Proteomes" id="UP000260983"/>
    </source>
</evidence>
<dbReference type="Gene3D" id="2.30.110.10">
    <property type="entry name" value="Electron Transport, Fmn-binding Protein, Chain A"/>
    <property type="match status" value="1"/>
</dbReference>
<dbReference type="InterPro" id="IPR012349">
    <property type="entry name" value="Split_barrel_FMN-bd"/>
</dbReference>
<proteinExistence type="predicted"/>